<evidence type="ECO:0000313" key="3">
    <source>
        <dbReference type="Proteomes" id="UP000589552"/>
    </source>
</evidence>
<feature type="region of interest" description="Disordered" evidence="1">
    <location>
        <begin position="1"/>
        <end position="33"/>
    </location>
</feature>
<organism evidence="2 3">
    <name type="scientific">Corynebacterium xerosis</name>
    <dbReference type="NCBI Taxonomy" id="1725"/>
    <lineage>
        <taxon>Bacteria</taxon>
        <taxon>Bacillati</taxon>
        <taxon>Actinomycetota</taxon>
        <taxon>Actinomycetes</taxon>
        <taxon>Mycobacteriales</taxon>
        <taxon>Corynebacteriaceae</taxon>
        <taxon>Corynebacterium</taxon>
    </lineage>
</organism>
<accession>A0A7X9XU78</accession>
<dbReference type="Proteomes" id="UP000589552">
    <property type="component" value="Unassembled WGS sequence"/>
</dbReference>
<feature type="compositionally biased region" description="Low complexity" evidence="1">
    <location>
        <begin position="18"/>
        <end position="33"/>
    </location>
</feature>
<dbReference type="EMBL" id="JABAGA010000007">
    <property type="protein sequence ID" value="NMF10130.1"/>
    <property type="molecule type" value="Genomic_DNA"/>
</dbReference>
<gene>
    <name evidence="2" type="ORF">HF852_11090</name>
</gene>
<comment type="caution">
    <text evidence="2">The sequence shown here is derived from an EMBL/GenBank/DDBJ whole genome shotgun (WGS) entry which is preliminary data.</text>
</comment>
<evidence type="ECO:0000313" key="2">
    <source>
        <dbReference type="EMBL" id="NMF10130.1"/>
    </source>
</evidence>
<dbReference type="AlphaFoldDB" id="A0A7X9XU78"/>
<protein>
    <submittedName>
        <fullName evidence="2">Uncharacterized protein</fullName>
    </submittedName>
</protein>
<reference evidence="2 3" key="1">
    <citation type="submission" date="2020-04" db="EMBL/GenBank/DDBJ databases">
        <authorList>
            <person name="Hitch T.C.A."/>
            <person name="Wylensek D."/>
            <person name="Clavel T."/>
        </authorList>
    </citation>
    <scope>NUCLEOTIDE SEQUENCE [LARGE SCALE GENOMIC DNA]</scope>
    <source>
        <strain evidence="2 3">BL-383-APC-2I</strain>
    </source>
</reference>
<evidence type="ECO:0000256" key="1">
    <source>
        <dbReference type="SAM" id="MobiDB-lite"/>
    </source>
</evidence>
<proteinExistence type="predicted"/>
<sequence length="60" mass="5272">MTGAVTPLRPNAGGALGDVGTEDAGAAGDAIGAGEDVGAAGACGAVGAAGAAGMPQPPRP</sequence>
<dbReference type="RefSeq" id="WP_146780727.1">
    <property type="nucleotide sequence ID" value="NZ_JABAGA010000007.1"/>
</dbReference>
<name>A0A7X9XU78_9CORY</name>
<dbReference type="GeneID" id="95322205"/>